<dbReference type="PANTHER" id="PTHR43133:SF8">
    <property type="entry name" value="RNA POLYMERASE SIGMA FACTOR HI_1459-RELATED"/>
    <property type="match status" value="1"/>
</dbReference>
<dbReference type="InterPro" id="IPR036388">
    <property type="entry name" value="WH-like_DNA-bd_sf"/>
</dbReference>
<organism evidence="7">
    <name type="scientific">freshwater metagenome</name>
    <dbReference type="NCBI Taxonomy" id="449393"/>
    <lineage>
        <taxon>unclassified sequences</taxon>
        <taxon>metagenomes</taxon>
        <taxon>ecological metagenomes</taxon>
    </lineage>
</organism>
<evidence type="ECO:0000256" key="3">
    <source>
        <dbReference type="ARBA" id="ARBA00023082"/>
    </source>
</evidence>
<keyword evidence="5" id="KW-0804">Transcription</keyword>
<dbReference type="InterPro" id="IPR013249">
    <property type="entry name" value="RNA_pol_sigma70_r4_t2"/>
</dbReference>
<evidence type="ECO:0000256" key="5">
    <source>
        <dbReference type="ARBA" id="ARBA00023163"/>
    </source>
</evidence>
<dbReference type="Gene3D" id="1.10.1740.10">
    <property type="match status" value="1"/>
</dbReference>
<dbReference type="GO" id="GO:0006352">
    <property type="term" value="P:DNA-templated transcription initiation"/>
    <property type="evidence" value="ECO:0007669"/>
    <property type="project" value="InterPro"/>
</dbReference>
<dbReference type="InterPro" id="IPR013324">
    <property type="entry name" value="RNA_pol_sigma_r3/r4-like"/>
</dbReference>
<evidence type="ECO:0000313" key="7">
    <source>
        <dbReference type="EMBL" id="CAB4555813.1"/>
    </source>
</evidence>
<evidence type="ECO:0000256" key="4">
    <source>
        <dbReference type="ARBA" id="ARBA00023125"/>
    </source>
</evidence>
<name>A0A6J6D080_9ZZZZ</name>
<feature type="domain" description="RNA polymerase sigma factor 70 region 4 type 2" evidence="6">
    <location>
        <begin position="100"/>
        <end position="151"/>
    </location>
</feature>
<dbReference type="Pfam" id="PF08281">
    <property type="entry name" value="Sigma70_r4_2"/>
    <property type="match status" value="1"/>
</dbReference>
<dbReference type="Gene3D" id="1.10.10.10">
    <property type="entry name" value="Winged helix-like DNA-binding domain superfamily/Winged helix DNA-binding domain"/>
    <property type="match status" value="1"/>
</dbReference>
<sequence length="156" mass="17423">MSPEEFTATYRQLLPQITKYLARRVSPSDVEEIASRIFEIAWLKRTQAPKGFELPWLYRIAGYVVANHRRSENTKASFLLGFRPIDSSPSAEEIAISDLALSEAWAKLTPAERLVISLSAFEGLDNPSAAITLEISTNAFALRLSKAKAKLRKLLS</sequence>
<reference evidence="7" key="1">
    <citation type="submission" date="2020-05" db="EMBL/GenBank/DDBJ databases">
        <authorList>
            <person name="Chiriac C."/>
            <person name="Salcher M."/>
            <person name="Ghai R."/>
            <person name="Kavagutti S V."/>
        </authorList>
    </citation>
    <scope>NUCLEOTIDE SEQUENCE</scope>
</reference>
<gene>
    <name evidence="7" type="ORF">UFOPK1581_00465</name>
</gene>
<dbReference type="GO" id="GO:0016987">
    <property type="term" value="F:sigma factor activity"/>
    <property type="evidence" value="ECO:0007669"/>
    <property type="project" value="UniProtKB-KW"/>
</dbReference>
<evidence type="ECO:0000259" key="6">
    <source>
        <dbReference type="Pfam" id="PF08281"/>
    </source>
</evidence>
<dbReference type="AlphaFoldDB" id="A0A6J6D080"/>
<comment type="similarity">
    <text evidence="1">Belongs to the sigma-70 factor family. ECF subfamily.</text>
</comment>
<dbReference type="GO" id="GO:0003677">
    <property type="term" value="F:DNA binding"/>
    <property type="evidence" value="ECO:0007669"/>
    <property type="project" value="UniProtKB-KW"/>
</dbReference>
<keyword evidence="3" id="KW-0731">Sigma factor</keyword>
<dbReference type="SUPFAM" id="SSF88946">
    <property type="entry name" value="Sigma2 domain of RNA polymerase sigma factors"/>
    <property type="match status" value="1"/>
</dbReference>
<dbReference type="PANTHER" id="PTHR43133">
    <property type="entry name" value="RNA POLYMERASE ECF-TYPE SIGMA FACTO"/>
    <property type="match status" value="1"/>
</dbReference>
<dbReference type="InterPro" id="IPR013325">
    <property type="entry name" value="RNA_pol_sigma_r2"/>
</dbReference>
<proteinExistence type="inferred from homology"/>
<evidence type="ECO:0000256" key="1">
    <source>
        <dbReference type="ARBA" id="ARBA00010641"/>
    </source>
</evidence>
<protein>
    <submittedName>
        <fullName evidence="7">Unannotated protein</fullName>
    </submittedName>
</protein>
<dbReference type="EMBL" id="CAEZTB010000061">
    <property type="protein sequence ID" value="CAB4555813.1"/>
    <property type="molecule type" value="Genomic_DNA"/>
</dbReference>
<accession>A0A6J6D080</accession>
<keyword evidence="2" id="KW-0805">Transcription regulation</keyword>
<dbReference type="InterPro" id="IPR039425">
    <property type="entry name" value="RNA_pol_sigma-70-like"/>
</dbReference>
<dbReference type="SUPFAM" id="SSF88659">
    <property type="entry name" value="Sigma3 and sigma4 domains of RNA polymerase sigma factors"/>
    <property type="match status" value="1"/>
</dbReference>
<evidence type="ECO:0000256" key="2">
    <source>
        <dbReference type="ARBA" id="ARBA00023015"/>
    </source>
</evidence>
<keyword evidence="4" id="KW-0238">DNA-binding</keyword>